<dbReference type="PROSITE" id="PS50005">
    <property type="entry name" value="TPR"/>
    <property type="match status" value="1"/>
</dbReference>
<dbReference type="Gene3D" id="1.25.40.10">
    <property type="entry name" value="Tetratricopeptide repeat domain"/>
    <property type="match status" value="2"/>
</dbReference>
<dbReference type="AlphaFoldDB" id="X0SRR7"/>
<dbReference type="Pfam" id="PF13432">
    <property type="entry name" value="TPR_16"/>
    <property type="match status" value="1"/>
</dbReference>
<protein>
    <submittedName>
        <fullName evidence="1">Uncharacterized protein</fullName>
    </submittedName>
</protein>
<dbReference type="InterPro" id="IPR011990">
    <property type="entry name" value="TPR-like_helical_dom_sf"/>
</dbReference>
<accession>X0SRR7</accession>
<feature type="non-terminal residue" evidence="1">
    <location>
        <position position="390"/>
    </location>
</feature>
<name>X0SRR7_9ZZZZ</name>
<sequence>MRLREYEDAVRNATAVLQANPNDMVMRLLVAEARLAQGKADAALKEAQAAVDQSKDDPRALFLVARIYRGLKQNAEAEAALRQALNVGENKERAYRELITFYRETDQAQKAEQTLEEVRTVLPNSPVGLAAENPEQLEKELKARIEQGGSRIKDLTLLGRLYLMTDQADKGVETLQKVLDEAEGGSPNWREVWQLLFMQYLGTNKYDKASDLTRRLKEADPQATELLFAEPLMALSQNRLDEAVEQLTQVVKEHGTFSSAYYLLGQVLAAGRRWEEATARLQRALDLRPNLVPARILLGRLYLRQGNYQAVLIEVGEVLRFMPGYVPALELQALANAGQNLWDAAAKAREEIARIVPNEVGNLVKLAALHLQRGDSKEAERVFLRAYGVA</sequence>
<dbReference type="InterPro" id="IPR019734">
    <property type="entry name" value="TPR_rpt"/>
</dbReference>
<reference evidence="1" key="1">
    <citation type="journal article" date="2014" name="Front. Microbiol.">
        <title>High frequency of phylogenetically diverse reductive dehalogenase-homologous genes in deep subseafloor sedimentary metagenomes.</title>
        <authorList>
            <person name="Kawai M."/>
            <person name="Futagami T."/>
            <person name="Toyoda A."/>
            <person name="Takaki Y."/>
            <person name="Nishi S."/>
            <person name="Hori S."/>
            <person name="Arai W."/>
            <person name="Tsubouchi T."/>
            <person name="Morono Y."/>
            <person name="Uchiyama I."/>
            <person name="Ito T."/>
            <person name="Fujiyama A."/>
            <person name="Inagaki F."/>
            <person name="Takami H."/>
        </authorList>
    </citation>
    <scope>NUCLEOTIDE SEQUENCE</scope>
    <source>
        <strain evidence="1">Expedition CK06-06</strain>
    </source>
</reference>
<dbReference type="Pfam" id="PF14559">
    <property type="entry name" value="TPR_19"/>
    <property type="match status" value="1"/>
</dbReference>
<dbReference type="EMBL" id="BARS01007120">
    <property type="protein sequence ID" value="GAF78582.1"/>
    <property type="molecule type" value="Genomic_DNA"/>
</dbReference>
<dbReference type="SMART" id="SM00028">
    <property type="entry name" value="TPR"/>
    <property type="match status" value="6"/>
</dbReference>
<dbReference type="PANTHER" id="PTHR12558:SF13">
    <property type="entry name" value="CELL DIVISION CYCLE PROTEIN 27 HOMOLOG"/>
    <property type="match status" value="1"/>
</dbReference>
<dbReference type="SUPFAM" id="SSF48452">
    <property type="entry name" value="TPR-like"/>
    <property type="match status" value="2"/>
</dbReference>
<gene>
    <name evidence="1" type="ORF">S01H1_13772</name>
</gene>
<proteinExistence type="predicted"/>
<dbReference type="PANTHER" id="PTHR12558">
    <property type="entry name" value="CELL DIVISION CYCLE 16,23,27"/>
    <property type="match status" value="1"/>
</dbReference>
<organism evidence="1">
    <name type="scientific">marine sediment metagenome</name>
    <dbReference type="NCBI Taxonomy" id="412755"/>
    <lineage>
        <taxon>unclassified sequences</taxon>
        <taxon>metagenomes</taxon>
        <taxon>ecological metagenomes</taxon>
    </lineage>
</organism>
<comment type="caution">
    <text evidence="1">The sequence shown here is derived from an EMBL/GenBank/DDBJ whole genome shotgun (WGS) entry which is preliminary data.</text>
</comment>
<evidence type="ECO:0000313" key="1">
    <source>
        <dbReference type="EMBL" id="GAF78582.1"/>
    </source>
</evidence>